<sequence>MPRECRPVHLSDPFPAPEPEPVAGCDVCAALAEQRAVAYSVGDRTTVIDRNVEMRRHPHARKAKS</sequence>
<reference evidence="2 3" key="1">
    <citation type="submission" date="2022-03" db="EMBL/GenBank/DDBJ databases">
        <title>Streptomyces yunnanensis P86,complete genome.</title>
        <authorList>
            <person name="Chen S."/>
            <person name="Zhang Q."/>
        </authorList>
    </citation>
    <scope>NUCLEOTIDE SEQUENCE [LARGE SCALE GENOMIC DNA]</scope>
    <source>
        <strain evidence="2 3">P86</strain>
    </source>
</reference>
<evidence type="ECO:0000256" key="1">
    <source>
        <dbReference type="SAM" id="MobiDB-lite"/>
    </source>
</evidence>
<dbReference type="Proteomes" id="UP001218629">
    <property type="component" value="Chromosome"/>
</dbReference>
<keyword evidence="3" id="KW-1185">Reference proteome</keyword>
<gene>
    <name evidence="2" type="ORF">MOV08_28770</name>
</gene>
<name>A0ABY8AH68_9ACTN</name>
<evidence type="ECO:0000313" key="2">
    <source>
        <dbReference type="EMBL" id="WEB42852.1"/>
    </source>
</evidence>
<organism evidence="2 3">
    <name type="scientific">Streptomyces yunnanensis</name>
    <dbReference type="NCBI Taxonomy" id="156453"/>
    <lineage>
        <taxon>Bacteria</taxon>
        <taxon>Bacillati</taxon>
        <taxon>Actinomycetota</taxon>
        <taxon>Actinomycetes</taxon>
        <taxon>Kitasatosporales</taxon>
        <taxon>Streptomycetaceae</taxon>
        <taxon>Streptomyces</taxon>
    </lineage>
</organism>
<proteinExistence type="predicted"/>
<evidence type="ECO:0000313" key="3">
    <source>
        <dbReference type="Proteomes" id="UP001218629"/>
    </source>
</evidence>
<dbReference type="EMBL" id="CP095749">
    <property type="protein sequence ID" value="WEB42852.1"/>
    <property type="molecule type" value="Genomic_DNA"/>
</dbReference>
<accession>A0ABY8AH68</accession>
<protein>
    <submittedName>
        <fullName evidence="2">Uncharacterized protein</fullName>
    </submittedName>
</protein>
<feature type="region of interest" description="Disordered" evidence="1">
    <location>
        <begin position="1"/>
        <end position="20"/>
    </location>
</feature>